<reference evidence="1" key="1">
    <citation type="submission" date="2014-11" db="EMBL/GenBank/DDBJ databases">
        <authorList>
            <person name="Otto D Thomas"/>
            <person name="Naeem Raeece"/>
        </authorList>
    </citation>
    <scope>NUCLEOTIDE SEQUENCE</scope>
</reference>
<gene>
    <name evidence="1" type="ORF">Cvel_18949</name>
</gene>
<name>A0A0G4FVB9_9ALVE</name>
<dbReference type="VEuPathDB" id="CryptoDB:Cvel_18949"/>
<dbReference type="EMBL" id="CDMZ01000664">
    <property type="protein sequence ID" value="CEM19065.1"/>
    <property type="molecule type" value="Genomic_DNA"/>
</dbReference>
<proteinExistence type="predicted"/>
<dbReference type="AlphaFoldDB" id="A0A0G4FVB9"/>
<evidence type="ECO:0000313" key="1">
    <source>
        <dbReference type="EMBL" id="CEM19065.1"/>
    </source>
</evidence>
<organism evidence="1">
    <name type="scientific">Chromera velia CCMP2878</name>
    <dbReference type="NCBI Taxonomy" id="1169474"/>
    <lineage>
        <taxon>Eukaryota</taxon>
        <taxon>Sar</taxon>
        <taxon>Alveolata</taxon>
        <taxon>Colpodellida</taxon>
        <taxon>Chromeraceae</taxon>
        <taxon>Chromera</taxon>
    </lineage>
</organism>
<sequence length="301" mass="33745">MDGARIIEDQFELEDLDKLQVLKLSHLEHVGRVDIERCPLLHTVEMPSLYSIRSLEEREELCSDGTKCTVEGPLSPACKEALKEGKAEKEEKKTDDLFDLSGLDVGKMLLGGKFDLGLKEGLGGLRFRLGGRRRRRGEIKERSRTAESALFLSLCWKKRPRCMEMESTEVMYEFESFSLNSTADLQELENYTVIIGDVQLGIAAPTDLELPVLQVFAQSTPPVRIIASNNSPKGLEMRYCSLYVEQVDELRENECQANADPPCFVLSGGSRECAAKKEKQSAGSESFGLFGDTFKFELPKF</sequence>
<protein>
    <submittedName>
        <fullName evidence="1">Uncharacterized protein</fullName>
    </submittedName>
</protein>
<accession>A0A0G4FVB9</accession>